<evidence type="ECO:0000256" key="1">
    <source>
        <dbReference type="SAM" id="SignalP"/>
    </source>
</evidence>
<dbReference type="Pfam" id="PF12228">
    <property type="entry name" value="DUF3604"/>
    <property type="match status" value="1"/>
</dbReference>
<name>A0A918DPZ9_9GAMM</name>
<reference evidence="2 3" key="1">
    <citation type="journal article" date="2014" name="Int. J. Syst. Evol. Microbiol.">
        <title>Complete genome sequence of Corynebacterium casei LMG S-19264T (=DSM 44701T), isolated from a smear-ripened cheese.</title>
        <authorList>
            <consortium name="US DOE Joint Genome Institute (JGI-PGF)"/>
            <person name="Walter F."/>
            <person name="Albersmeier A."/>
            <person name="Kalinowski J."/>
            <person name="Ruckert C."/>
        </authorList>
    </citation>
    <scope>NUCLEOTIDE SEQUENCE [LARGE SCALE GENOMIC DNA]</scope>
    <source>
        <strain evidence="2 3">CGMCC 1.7286</strain>
    </source>
</reference>
<dbReference type="Proteomes" id="UP000599578">
    <property type="component" value="Unassembled WGS sequence"/>
</dbReference>
<feature type="signal peptide" evidence="1">
    <location>
        <begin position="1"/>
        <end position="23"/>
    </location>
</feature>
<dbReference type="InterPro" id="IPR022028">
    <property type="entry name" value="DUF3604"/>
</dbReference>
<dbReference type="SUPFAM" id="SSF89550">
    <property type="entry name" value="PHP domain-like"/>
    <property type="match status" value="1"/>
</dbReference>
<dbReference type="RefSeq" id="WP_188859705.1">
    <property type="nucleotide sequence ID" value="NZ_BMLT01000003.1"/>
</dbReference>
<keyword evidence="1" id="KW-0732">Signal</keyword>
<sequence>MKLTPVALAVACCSAAVVTTTFAQSPVKPAQFPEGRPYSPYANRGFPTQVYWGDEHLHTAWSGDAAASGTTLGPEEALRFARGEQVTSNSGQPVKLGRALDWLSITDHSDALGVVSGIISGDPELLKDPKIKEWHEKMQQGGAAATAVMSEMISMQSNGTLPKAMTDPEFLQTVWERHTAIVDRYNDPGKFTAFIAYEWSSNPGGGDNLHRNVIYRDDKSRADQATPMTTFDSNNPEKLWEWMAAYEEKTGGRMLAIPHNGNLSNGRMFSLKTFEGKELTKAWADARAKWEPLYEITQPKGTGEQHPTLSPNDEFAGFEIWDKGNLNLLPKKEGMIATEYAREALKNGLMLEEKLGTNPFKFGIAGGTDMHTGLTADEENNFFGKYGTSEPKGERWNDDALSFEGRVVKDWEMGASGRTGVWATENTREALWDAMARKETYGTTGPLITVRFFGGFDFTADDALSREPANIGYAKGVPMGGDLQRAPEGKAPSFLVGARKDPMYGNLDRIQIIKGWVDDKGDTHEKIYDVVWGDADSRSIGDDGKLAPVGNTVDAANATWTNTIGDPELITVWTDPDFDPSLRAFYYARVLEIPTPRWTTYDAARFGITVGPEVPVSIQERAYTSPIWYTP</sequence>
<comment type="caution">
    <text evidence="2">The sequence shown here is derived from an EMBL/GenBank/DDBJ whole genome shotgun (WGS) entry which is preliminary data.</text>
</comment>
<dbReference type="AlphaFoldDB" id="A0A918DPZ9"/>
<protein>
    <recommendedName>
        <fullName evidence="4">DUF3604 domain-containing protein</fullName>
    </recommendedName>
</protein>
<proteinExistence type="predicted"/>
<keyword evidence="3" id="KW-1185">Reference proteome</keyword>
<organism evidence="2 3">
    <name type="scientific">Marinobacterium nitratireducens</name>
    <dbReference type="NCBI Taxonomy" id="518897"/>
    <lineage>
        <taxon>Bacteria</taxon>
        <taxon>Pseudomonadati</taxon>
        <taxon>Pseudomonadota</taxon>
        <taxon>Gammaproteobacteria</taxon>
        <taxon>Oceanospirillales</taxon>
        <taxon>Oceanospirillaceae</taxon>
        <taxon>Marinobacterium</taxon>
    </lineage>
</organism>
<dbReference type="InterPro" id="IPR016195">
    <property type="entry name" value="Pol/histidinol_Pase-like"/>
</dbReference>
<evidence type="ECO:0000313" key="2">
    <source>
        <dbReference type="EMBL" id="GGO79324.1"/>
    </source>
</evidence>
<gene>
    <name evidence="2" type="ORF">GCM10011348_13320</name>
</gene>
<evidence type="ECO:0008006" key="4">
    <source>
        <dbReference type="Google" id="ProtNLM"/>
    </source>
</evidence>
<dbReference type="EMBL" id="BMLT01000003">
    <property type="protein sequence ID" value="GGO79324.1"/>
    <property type="molecule type" value="Genomic_DNA"/>
</dbReference>
<evidence type="ECO:0000313" key="3">
    <source>
        <dbReference type="Proteomes" id="UP000599578"/>
    </source>
</evidence>
<feature type="chain" id="PRO_5037507464" description="DUF3604 domain-containing protein" evidence="1">
    <location>
        <begin position="24"/>
        <end position="631"/>
    </location>
</feature>
<dbReference type="Gene3D" id="3.20.20.140">
    <property type="entry name" value="Metal-dependent hydrolases"/>
    <property type="match status" value="1"/>
</dbReference>
<accession>A0A918DPZ9</accession>